<dbReference type="KEGG" id="cbw:RR42_s3155"/>
<keyword evidence="3" id="KW-1185">Reference proteome</keyword>
<proteinExistence type="predicted"/>
<evidence type="ECO:0000256" key="1">
    <source>
        <dbReference type="SAM" id="MobiDB-lite"/>
    </source>
</evidence>
<feature type="region of interest" description="Disordered" evidence="1">
    <location>
        <begin position="1"/>
        <end position="48"/>
    </location>
</feature>
<accession>A0A0C4YW66</accession>
<feature type="compositionally biased region" description="Basic and acidic residues" evidence="1">
    <location>
        <begin position="13"/>
        <end position="34"/>
    </location>
</feature>
<evidence type="ECO:0000313" key="3">
    <source>
        <dbReference type="Proteomes" id="UP000031843"/>
    </source>
</evidence>
<name>A0A0C4YW66_9BURK</name>
<dbReference type="Proteomes" id="UP000031843">
    <property type="component" value="Chromosome secondary"/>
</dbReference>
<organism evidence="2 3">
    <name type="scientific">Cupriavidus basilensis</name>
    <dbReference type="NCBI Taxonomy" id="68895"/>
    <lineage>
        <taxon>Bacteria</taxon>
        <taxon>Pseudomonadati</taxon>
        <taxon>Pseudomonadota</taxon>
        <taxon>Betaproteobacteria</taxon>
        <taxon>Burkholderiales</taxon>
        <taxon>Burkholderiaceae</taxon>
        <taxon>Cupriavidus</taxon>
    </lineage>
</organism>
<dbReference type="AlphaFoldDB" id="A0A0C4YW66"/>
<protein>
    <submittedName>
        <fullName evidence="2">Uncharacterized protein</fullName>
    </submittedName>
</protein>
<dbReference type="EMBL" id="CP010537">
    <property type="protein sequence ID" value="AJG24736.1"/>
    <property type="molecule type" value="Genomic_DNA"/>
</dbReference>
<sequence>MRGDITGSSREQQGFRHSDSSNSCEKRRNGRQDSAHGATSEIHASGCDVAPLPWRAAAKPSRGCPHRIETGRDRLKEIERGRLSIAGHI</sequence>
<gene>
    <name evidence="2" type="ORF">RR42_s3155</name>
</gene>
<reference evidence="2 3" key="1">
    <citation type="journal article" date="2015" name="Genome Announc.">
        <title>Complete Genome Sequence of Cupriavidus basilensis 4G11, Isolated from the Oak Ridge Field Research Center Site.</title>
        <authorList>
            <person name="Ray J."/>
            <person name="Waters R.J."/>
            <person name="Skerker J.M."/>
            <person name="Kuehl J.V."/>
            <person name="Price M.N."/>
            <person name="Huang J."/>
            <person name="Chakraborty R."/>
            <person name="Arkin A.P."/>
            <person name="Deutschbauer A."/>
        </authorList>
    </citation>
    <scope>NUCLEOTIDE SEQUENCE [LARGE SCALE GENOMIC DNA]</scope>
    <source>
        <strain evidence="2">4G11</strain>
    </source>
</reference>
<feature type="compositionally biased region" description="Polar residues" evidence="1">
    <location>
        <begin position="1"/>
        <end position="12"/>
    </location>
</feature>
<evidence type="ECO:0000313" key="2">
    <source>
        <dbReference type="EMBL" id="AJG24736.1"/>
    </source>
</evidence>